<proteinExistence type="predicted"/>
<dbReference type="SMART" id="SM00347">
    <property type="entry name" value="HTH_MARR"/>
    <property type="match status" value="1"/>
</dbReference>
<evidence type="ECO:0000313" key="6">
    <source>
        <dbReference type="Proteomes" id="UP000639606"/>
    </source>
</evidence>
<sequence>MSTEAEPPRADPGYPGAPLTLYLVKRLEMVIRALLDDALRPLGLTTLQYTALSVLRSRGALSSAQLARRSFLRPQTMHEMVLTLEKRGLITRTPAPGNRRILLASLTEAGHALMTECVPAVRELEDRMLIGLSPQRQAEFRGVLQHGISSLAAIAVARRIAVGGRD</sequence>
<dbReference type="Gene3D" id="1.10.10.10">
    <property type="entry name" value="Winged helix-like DNA-binding domain superfamily/Winged helix DNA-binding domain"/>
    <property type="match status" value="1"/>
</dbReference>
<comment type="caution">
    <text evidence="5">The sequence shown here is derived from an EMBL/GenBank/DDBJ whole genome shotgun (WGS) entry which is preliminary data.</text>
</comment>
<dbReference type="GO" id="GO:0003700">
    <property type="term" value="F:DNA-binding transcription factor activity"/>
    <property type="evidence" value="ECO:0007669"/>
    <property type="project" value="InterPro"/>
</dbReference>
<dbReference type="Pfam" id="PF12802">
    <property type="entry name" value="MarR_2"/>
    <property type="match status" value="1"/>
</dbReference>
<dbReference type="InterPro" id="IPR039422">
    <property type="entry name" value="MarR/SlyA-like"/>
</dbReference>
<evidence type="ECO:0000259" key="4">
    <source>
        <dbReference type="PROSITE" id="PS50995"/>
    </source>
</evidence>
<dbReference type="GO" id="GO:0003677">
    <property type="term" value="F:DNA binding"/>
    <property type="evidence" value="ECO:0007669"/>
    <property type="project" value="UniProtKB-KW"/>
</dbReference>
<name>A0A918AN29_9PSEU</name>
<evidence type="ECO:0000256" key="2">
    <source>
        <dbReference type="ARBA" id="ARBA00023125"/>
    </source>
</evidence>
<dbReference type="InterPro" id="IPR036390">
    <property type="entry name" value="WH_DNA-bd_sf"/>
</dbReference>
<evidence type="ECO:0000256" key="1">
    <source>
        <dbReference type="ARBA" id="ARBA00023015"/>
    </source>
</evidence>
<reference evidence="5" key="1">
    <citation type="journal article" date="2014" name="Int. J. Syst. Evol. Microbiol.">
        <title>Complete genome sequence of Corynebacterium casei LMG S-19264T (=DSM 44701T), isolated from a smear-ripened cheese.</title>
        <authorList>
            <consortium name="US DOE Joint Genome Institute (JGI-PGF)"/>
            <person name="Walter F."/>
            <person name="Albersmeier A."/>
            <person name="Kalinowski J."/>
            <person name="Ruckert C."/>
        </authorList>
    </citation>
    <scope>NUCLEOTIDE SEQUENCE</scope>
    <source>
        <strain evidence="5">JCM 3313</strain>
    </source>
</reference>
<protein>
    <submittedName>
        <fullName evidence="5">MarR family transcriptional regulator</fullName>
    </submittedName>
</protein>
<dbReference type="PROSITE" id="PS01117">
    <property type="entry name" value="HTH_MARR_1"/>
    <property type="match status" value="1"/>
</dbReference>
<keyword evidence="2" id="KW-0238">DNA-binding</keyword>
<evidence type="ECO:0000256" key="3">
    <source>
        <dbReference type="ARBA" id="ARBA00023163"/>
    </source>
</evidence>
<keyword evidence="1" id="KW-0805">Transcription regulation</keyword>
<feature type="domain" description="HTH marR-type" evidence="4">
    <location>
        <begin position="20"/>
        <end position="149"/>
    </location>
</feature>
<dbReference type="AlphaFoldDB" id="A0A918AN29"/>
<dbReference type="EMBL" id="BMRG01000004">
    <property type="protein sequence ID" value="GGP51897.1"/>
    <property type="molecule type" value="Genomic_DNA"/>
</dbReference>
<keyword evidence="6" id="KW-1185">Reference proteome</keyword>
<dbReference type="PANTHER" id="PTHR33164">
    <property type="entry name" value="TRANSCRIPTIONAL REGULATOR, MARR FAMILY"/>
    <property type="match status" value="1"/>
</dbReference>
<dbReference type="InterPro" id="IPR023187">
    <property type="entry name" value="Tscrpt_reg_MarR-type_CS"/>
</dbReference>
<organism evidence="5 6">
    <name type="scientific">Saccharothrix coeruleofusca</name>
    <dbReference type="NCBI Taxonomy" id="33919"/>
    <lineage>
        <taxon>Bacteria</taxon>
        <taxon>Bacillati</taxon>
        <taxon>Actinomycetota</taxon>
        <taxon>Actinomycetes</taxon>
        <taxon>Pseudonocardiales</taxon>
        <taxon>Pseudonocardiaceae</taxon>
        <taxon>Saccharothrix</taxon>
    </lineage>
</organism>
<dbReference type="InterPro" id="IPR000835">
    <property type="entry name" value="HTH_MarR-typ"/>
</dbReference>
<dbReference type="GO" id="GO:0006950">
    <property type="term" value="P:response to stress"/>
    <property type="evidence" value="ECO:0007669"/>
    <property type="project" value="TreeGrafter"/>
</dbReference>
<dbReference type="PANTHER" id="PTHR33164:SF43">
    <property type="entry name" value="HTH-TYPE TRANSCRIPTIONAL REPRESSOR YETL"/>
    <property type="match status" value="1"/>
</dbReference>
<keyword evidence="3" id="KW-0804">Transcription</keyword>
<dbReference type="SUPFAM" id="SSF46785">
    <property type="entry name" value="Winged helix' DNA-binding domain"/>
    <property type="match status" value="1"/>
</dbReference>
<reference evidence="5" key="2">
    <citation type="submission" date="2020-09" db="EMBL/GenBank/DDBJ databases">
        <authorList>
            <person name="Sun Q."/>
            <person name="Ohkuma M."/>
        </authorList>
    </citation>
    <scope>NUCLEOTIDE SEQUENCE</scope>
    <source>
        <strain evidence="5">JCM 3313</strain>
    </source>
</reference>
<accession>A0A918AN29</accession>
<dbReference type="PROSITE" id="PS50995">
    <property type="entry name" value="HTH_MARR_2"/>
    <property type="match status" value="1"/>
</dbReference>
<dbReference type="Proteomes" id="UP000639606">
    <property type="component" value="Unassembled WGS sequence"/>
</dbReference>
<dbReference type="InterPro" id="IPR036388">
    <property type="entry name" value="WH-like_DNA-bd_sf"/>
</dbReference>
<gene>
    <name evidence="5" type="ORF">GCM10010185_24940</name>
</gene>
<evidence type="ECO:0000313" key="5">
    <source>
        <dbReference type="EMBL" id="GGP51897.1"/>
    </source>
</evidence>